<feature type="domain" description="RING-type" evidence="14">
    <location>
        <begin position="189"/>
        <end position="229"/>
    </location>
</feature>
<dbReference type="GO" id="GO:0016020">
    <property type="term" value="C:membrane"/>
    <property type="evidence" value="ECO:0007669"/>
    <property type="project" value="UniProtKB-SubCell"/>
</dbReference>
<evidence type="ECO:0000313" key="16">
    <source>
        <dbReference type="Proteomes" id="UP000030655"/>
    </source>
</evidence>
<dbReference type="GO" id="GO:0008270">
    <property type="term" value="F:zinc ion binding"/>
    <property type="evidence" value="ECO:0007669"/>
    <property type="project" value="UniProtKB-KW"/>
</dbReference>
<comment type="subcellular location">
    <subcellularLocation>
        <location evidence="2">Membrane</location>
        <topology evidence="2">Multi-pass membrane protein</topology>
    </subcellularLocation>
</comment>
<dbReference type="InterPro" id="IPR013083">
    <property type="entry name" value="Znf_RING/FYVE/PHD"/>
</dbReference>
<evidence type="ECO:0000256" key="6">
    <source>
        <dbReference type="ARBA" id="ARBA00022723"/>
    </source>
</evidence>
<keyword evidence="7 12" id="KW-0863">Zinc-finger</keyword>
<accession>A0A059F301</accession>
<dbReference type="PROSITE" id="PS50089">
    <property type="entry name" value="ZF_RING_2"/>
    <property type="match status" value="1"/>
</dbReference>
<evidence type="ECO:0000256" key="5">
    <source>
        <dbReference type="ARBA" id="ARBA00022692"/>
    </source>
</evidence>
<evidence type="ECO:0000256" key="8">
    <source>
        <dbReference type="ARBA" id="ARBA00022786"/>
    </source>
</evidence>
<keyword evidence="8" id="KW-0833">Ubl conjugation pathway</keyword>
<evidence type="ECO:0000256" key="4">
    <source>
        <dbReference type="ARBA" id="ARBA00022679"/>
    </source>
</evidence>
<feature type="transmembrane region" description="Helical" evidence="13">
    <location>
        <begin position="63"/>
        <end position="81"/>
    </location>
</feature>
<proteinExistence type="predicted"/>
<keyword evidence="16" id="KW-1185">Reference proteome</keyword>
<dbReference type="OrthoDB" id="8062037at2759"/>
<dbReference type="InterPro" id="IPR001841">
    <property type="entry name" value="Znf_RING"/>
</dbReference>
<sequence>MVRMDGREQNISRITSFIERITTFKCMKVFVIIGIGIKTIFICANVAILLYKRNEKCRVPFKLFIGIYTLLLFLQAVLFFLKHKEFFSVDRMPDFSDNNELSLFSNLVDAFTLFWYLTGLHWTQECSTCKFTNTLLYYTTIFIVTFGLIKIILPLVALVVLVLIISYLNPKIPVVEYDKNKIKEEDARCSICLEKYVDHVQLKYLPCGHHFHSNCIDGWFSVEELCPLCMKPLNLFHEMIDQPPI</sequence>
<organism evidence="15 16">
    <name type="scientific">Anncaliia algerae PRA339</name>
    <dbReference type="NCBI Taxonomy" id="1288291"/>
    <lineage>
        <taxon>Eukaryota</taxon>
        <taxon>Fungi</taxon>
        <taxon>Fungi incertae sedis</taxon>
        <taxon>Microsporidia</taxon>
        <taxon>Tubulinosematoidea</taxon>
        <taxon>Tubulinosematidae</taxon>
        <taxon>Anncaliia</taxon>
    </lineage>
</organism>
<evidence type="ECO:0000256" key="11">
    <source>
        <dbReference type="ARBA" id="ARBA00023136"/>
    </source>
</evidence>
<dbReference type="STRING" id="1288291.A0A059F301"/>
<dbReference type="PANTHER" id="PTHR45977">
    <property type="entry name" value="TARGET OF ERK KINASE MPK-1"/>
    <property type="match status" value="1"/>
</dbReference>
<feature type="transmembrane region" description="Helical" evidence="13">
    <location>
        <begin position="29"/>
        <end position="51"/>
    </location>
</feature>
<dbReference type="Proteomes" id="UP000030655">
    <property type="component" value="Unassembled WGS sequence"/>
</dbReference>
<name>A0A059F301_9MICR</name>
<evidence type="ECO:0000313" key="15">
    <source>
        <dbReference type="EMBL" id="KCZ81389.1"/>
    </source>
</evidence>
<evidence type="ECO:0000256" key="9">
    <source>
        <dbReference type="ARBA" id="ARBA00022833"/>
    </source>
</evidence>
<keyword evidence="6" id="KW-0479">Metal-binding</keyword>
<dbReference type="EC" id="2.3.2.27" evidence="3"/>
<evidence type="ECO:0000256" key="13">
    <source>
        <dbReference type="SAM" id="Phobius"/>
    </source>
</evidence>
<evidence type="ECO:0000259" key="14">
    <source>
        <dbReference type="PROSITE" id="PS50089"/>
    </source>
</evidence>
<reference evidence="15 16" key="2">
    <citation type="submission" date="2014-03" db="EMBL/GenBank/DDBJ databases">
        <title>The Genome Sequence of Anncaliia algerae insect isolate PRA339.</title>
        <authorList>
            <consortium name="The Broad Institute Genome Sequencing Platform"/>
            <consortium name="The Broad Institute Genome Sequencing Center for Infectious Disease"/>
            <person name="Cuomo C."/>
            <person name="Becnel J."/>
            <person name="Sanscrainte N."/>
            <person name="Walker B."/>
            <person name="Young S.K."/>
            <person name="Zeng Q."/>
            <person name="Gargeya S."/>
            <person name="Fitzgerald M."/>
            <person name="Haas B."/>
            <person name="Abouelleil A."/>
            <person name="Alvarado L."/>
            <person name="Arachchi H.M."/>
            <person name="Berlin A.M."/>
            <person name="Chapman S.B."/>
            <person name="Dewar J."/>
            <person name="Goldberg J."/>
            <person name="Griggs A."/>
            <person name="Gujja S."/>
            <person name="Hansen M."/>
            <person name="Howarth C."/>
            <person name="Imamovic A."/>
            <person name="Larimer J."/>
            <person name="McCowan C."/>
            <person name="Murphy C."/>
            <person name="Neiman D."/>
            <person name="Pearson M."/>
            <person name="Priest M."/>
            <person name="Roberts A."/>
            <person name="Saif S."/>
            <person name="Shea T."/>
            <person name="Sisk P."/>
            <person name="Sykes S."/>
            <person name="Wortman J."/>
            <person name="Nusbaum C."/>
            <person name="Birren B."/>
        </authorList>
    </citation>
    <scope>NUCLEOTIDE SEQUENCE [LARGE SCALE GENOMIC DNA]</scope>
    <source>
        <strain evidence="15 16">PRA339</strain>
    </source>
</reference>
<keyword evidence="5 13" id="KW-0812">Transmembrane</keyword>
<dbReference type="GO" id="GO:0061630">
    <property type="term" value="F:ubiquitin protein ligase activity"/>
    <property type="evidence" value="ECO:0007669"/>
    <property type="project" value="UniProtKB-EC"/>
</dbReference>
<keyword evidence="10 13" id="KW-1133">Transmembrane helix</keyword>
<protein>
    <recommendedName>
        <fullName evidence="3">RING-type E3 ubiquitin transferase</fullName>
        <ecNumber evidence="3">2.3.2.27</ecNumber>
    </recommendedName>
</protein>
<dbReference type="AlphaFoldDB" id="A0A059F301"/>
<keyword evidence="11 13" id="KW-0472">Membrane</keyword>
<dbReference type="EMBL" id="KK365143">
    <property type="protein sequence ID" value="KCZ81389.1"/>
    <property type="molecule type" value="Genomic_DNA"/>
</dbReference>
<dbReference type="Gene3D" id="3.30.40.10">
    <property type="entry name" value="Zinc/RING finger domain, C3HC4 (zinc finger)"/>
    <property type="match status" value="1"/>
</dbReference>
<evidence type="ECO:0000256" key="7">
    <source>
        <dbReference type="ARBA" id="ARBA00022771"/>
    </source>
</evidence>
<evidence type="ECO:0000256" key="2">
    <source>
        <dbReference type="ARBA" id="ARBA00004141"/>
    </source>
</evidence>
<evidence type="ECO:0000256" key="1">
    <source>
        <dbReference type="ARBA" id="ARBA00000900"/>
    </source>
</evidence>
<evidence type="ECO:0000256" key="10">
    <source>
        <dbReference type="ARBA" id="ARBA00022989"/>
    </source>
</evidence>
<dbReference type="VEuPathDB" id="MicrosporidiaDB:H312_01144"/>
<dbReference type="SMART" id="SM00184">
    <property type="entry name" value="RING"/>
    <property type="match status" value="1"/>
</dbReference>
<evidence type="ECO:0000256" key="12">
    <source>
        <dbReference type="PROSITE-ProRule" id="PRU00175"/>
    </source>
</evidence>
<dbReference type="Pfam" id="PF13639">
    <property type="entry name" value="zf-RING_2"/>
    <property type="match status" value="1"/>
</dbReference>
<feature type="transmembrane region" description="Helical" evidence="13">
    <location>
        <begin position="135"/>
        <end position="168"/>
    </location>
</feature>
<dbReference type="HOGENOM" id="CLU_1137987_0_0_1"/>
<reference evidence="16" key="1">
    <citation type="submission" date="2013-02" db="EMBL/GenBank/DDBJ databases">
        <authorList>
            <consortium name="The Broad Institute Genome Sequencing Platform"/>
            <person name="Cuomo C."/>
            <person name="Becnel J."/>
            <person name="Sanscrainte N."/>
            <person name="Walker B."/>
            <person name="Young S.K."/>
            <person name="Zeng Q."/>
            <person name="Gargeya S."/>
            <person name="Fitzgerald M."/>
            <person name="Haas B."/>
            <person name="Abouelleil A."/>
            <person name="Alvarado L."/>
            <person name="Arachchi H.M."/>
            <person name="Berlin A.M."/>
            <person name="Chapman S.B."/>
            <person name="Dewar J."/>
            <person name="Goldberg J."/>
            <person name="Griggs A."/>
            <person name="Gujja S."/>
            <person name="Hansen M."/>
            <person name="Howarth C."/>
            <person name="Imamovic A."/>
            <person name="Larimer J."/>
            <person name="McCowan C."/>
            <person name="Murphy C."/>
            <person name="Neiman D."/>
            <person name="Pearson M."/>
            <person name="Priest M."/>
            <person name="Roberts A."/>
            <person name="Saif S."/>
            <person name="Shea T."/>
            <person name="Sisk P."/>
            <person name="Sykes S."/>
            <person name="Wortman J."/>
            <person name="Nusbaum C."/>
            <person name="Birren B."/>
        </authorList>
    </citation>
    <scope>NUCLEOTIDE SEQUENCE [LARGE SCALE GENOMIC DNA]</scope>
    <source>
        <strain evidence="16">PRA339</strain>
    </source>
</reference>
<comment type="catalytic activity">
    <reaction evidence="1">
        <text>S-ubiquitinyl-[E2 ubiquitin-conjugating enzyme]-L-cysteine + [acceptor protein]-L-lysine = [E2 ubiquitin-conjugating enzyme]-L-cysteine + N(6)-ubiquitinyl-[acceptor protein]-L-lysine.</text>
        <dbReference type="EC" id="2.3.2.27"/>
    </reaction>
</comment>
<gene>
    <name evidence="15" type="ORF">H312_01144</name>
</gene>
<dbReference type="SUPFAM" id="SSF57850">
    <property type="entry name" value="RING/U-box"/>
    <property type="match status" value="1"/>
</dbReference>
<feature type="transmembrane region" description="Helical" evidence="13">
    <location>
        <begin position="101"/>
        <end position="123"/>
    </location>
</feature>
<keyword evidence="9" id="KW-0862">Zinc</keyword>
<keyword evidence="4" id="KW-0808">Transferase</keyword>
<evidence type="ECO:0000256" key="3">
    <source>
        <dbReference type="ARBA" id="ARBA00012483"/>
    </source>
</evidence>